<dbReference type="GO" id="GO:0005524">
    <property type="term" value="F:ATP binding"/>
    <property type="evidence" value="ECO:0007669"/>
    <property type="project" value="UniProtKB-UniRule"/>
</dbReference>
<dbReference type="InterPro" id="IPR044136">
    <property type="entry name" value="Lys-tRNA-ligase_II_N"/>
</dbReference>
<keyword evidence="7" id="KW-0648">Protein biosynthesis</keyword>
<evidence type="ECO:0000256" key="3">
    <source>
        <dbReference type="ARBA" id="ARBA00022741"/>
    </source>
</evidence>
<accession>A0A1G1YW75</accession>
<dbReference type="InterPro" id="IPR004365">
    <property type="entry name" value="NA-bd_OB_tRNA"/>
</dbReference>
<keyword evidence="3 7" id="KW-0547">Nucleotide-binding</keyword>
<comment type="cofactor">
    <cofactor evidence="7 8">
        <name>Mg(2+)</name>
        <dbReference type="ChEBI" id="CHEBI:18420"/>
    </cofactor>
    <text evidence="7 8">Binds 3 Mg(2+) ions per subunit.</text>
</comment>
<evidence type="ECO:0000256" key="5">
    <source>
        <dbReference type="ARBA" id="ARBA00023146"/>
    </source>
</evidence>
<dbReference type="AlphaFoldDB" id="A0A1G1YW75"/>
<organism evidence="10 11">
    <name type="scientific">Candidatus Buchananbacteria bacterium RIFCSPLOWO2_01_FULL_40_23b</name>
    <dbReference type="NCBI Taxonomy" id="1797544"/>
    <lineage>
        <taxon>Bacteria</taxon>
        <taxon>Candidatus Buchananiibacteriota</taxon>
    </lineage>
</organism>
<dbReference type="PROSITE" id="PS50862">
    <property type="entry name" value="AA_TRNA_LIGASE_II"/>
    <property type="match status" value="1"/>
</dbReference>
<dbReference type="NCBIfam" id="NF001756">
    <property type="entry name" value="PRK00484.1"/>
    <property type="match status" value="1"/>
</dbReference>
<evidence type="ECO:0000256" key="6">
    <source>
        <dbReference type="ARBA" id="ARBA00048573"/>
    </source>
</evidence>
<feature type="domain" description="Aminoacyl-transfer RNA synthetases class-II family profile" evidence="9">
    <location>
        <begin position="169"/>
        <end position="483"/>
    </location>
</feature>
<evidence type="ECO:0000256" key="8">
    <source>
        <dbReference type="RuleBase" id="RU000336"/>
    </source>
</evidence>
<keyword evidence="5 7" id="KW-0030">Aminoacyl-tRNA synthetase</keyword>
<comment type="caution">
    <text evidence="10">The sequence shown here is derived from an EMBL/GenBank/DDBJ whole genome shotgun (WGS) entry which is preliminary data.</text>
</comment>
<evidence type="ECO:0000256" key="4">
    <source>
        <dbReference type="ARBA" id="ARBA00022840"/>
    </source>
</evidence>
<evidence type="ECO:0000256" key="7">
    <source>
        <dbReference type="HAMAP-Rule" id="MF_00252"/>
    </source>
</evidence>
<comment type="catalytic activity">
    <reaction evidence="6 7 8">
        <text>tRNA(Lys) + L-lysine + ATP = L-lysyl-tRNA(Lys) + AMP + diphosphate</text>
        <dbReference type="Rhea" id="RHEA:20792"/>
        <dbReference type="Rhea" id="RHEA-COMP:9696"/>
        <dbReference type="Rhea" id="RHEA-COMP:9697"/>
        <dbReference type="ChEBI" id="CHEBI:30616"/>
        <dbReference type="ChEBI" id="CHEBI:32551"/>
        <dbReference type="ChEBI" id="CHEBI:33019"/>
        <dbReference type="ChEBI" id="CHEBI:78442"/>
        <dbReference type="ChEBI" id="CHEBI:78529"/>
        <dbReference type="ChEBI" id="CHEBI:456215"/>
        <dbReference type="EC" id="6.1.1.6"/>
    </reaction>
</comment>
<feature type="binding site" evidence="7">
    <location>
        <position position="406"/>
    </location>
    <ligand>
        <name>Mg(2+)</name>
        <dbReference type="ChEBI" id="CHEBI:18420"/>
        <label>1</label>
    </ligand>
</feature>
<dbReference type="InterPro" id="IPR018149">
    <property type="entry name" value="Lys-tRNA-synth_II_C"/>
</dbReference>
<dbReference type="GO" id="GO:0005829">
    <property type="term" value="C:cytosol"/>
    <property type="evidence" value="ECO:0007669"/>
    <property type="project" value="TreeGrafter"/>
</dbReference>
<proteinExistence type="inferred from homology"/>
<keyword evidence="2 7" id="KW-0479">Metal-binding</keyword>
<evidence type="ECO:0000313" key="11">
    <source>
        <dbReference type="Proteomes" id="UP000178122"/>
    </source>
</evidence>
<comment type="similarity">
    <text evidence="7">Belongs to the class-II aminoacyl-tRNA synthetase family.</text>
</comment>
<evidence type="ECO:0000259" key="9">
    <source>
        <dbReference type="PROSITE" id="PS50862"/>
    </source>
</evidence>
<dbReference type="PANTHER" id="PTHR42918">
    <property type="entry name" value="LYSYL-TRNA SYNTHETASE"/>
    <property type="match status" value="1"/>
</dbReference>
<keyword evidence="7 8" id="KW-0460">Magnesium</keyword>
<dbReference type="InterPro" id="IPR045864">
    <property type="entry name" value="aa-tRNA-synth_II/BPL/LPL"/>
</dbReference>
<dbReference type="InterPro" id="IPR006195">
    <property type="entry name" value="aa-tRNA-synth_II"/>
</dbReference>
<gene>
    <name evidence="7" type="primary">lysS</name>
    <name evidence="10" type="ORF">A2912_02370</name>
</gene>
<evidence type="ECO:0000313" key="10">
    <source>
        <dbReference type="EMBL" id="OGY56016.1"/>
    </source>
</evidence>
<feature type="binding site" evidence="7">
    <location>
        <position position="406"/>
    </location>
    <ligand>
        <name>Mg(2+)</name>
        <dbReference type="ChEBI" id="CHEBI:18420"/>
        <label>2</label>
    </ligand>
</feature>
<dbReference type="SUPFAM" id="SSF50249">
    <property type="entry name" value="Nucleic acid-binding proteins"/>
    <property type="match status" value="1"/>
</dbReference>
<dbReference type="PANTHER" id="PTHR42918:SF15">
    <property type="entry name" value="LYSINE--TRNA LIGASE, CHLOROPLASTIC_MITOCHONDRIAL"/>
    <property type="match status" value="1"/>
</dbReference>
<dbReference type="GO" id="GO:0000049">
    <property type="term" value="F:tRNA binding"/>
    <property type="evidence" value="ECO:0007669"/>
    <property type="project" value="TreeGrafter"/>
</dbReference>
<dbReference type="HAMAP" id="MF_00252">
    <property type="entry name" value="Lys_tRNA_synth_class2"/>
    <property type="match status" value="1"/>
</dbReference>
<dbReference type="Proteomes" id="UP000178122">
    <property type="component" value="Unassembled WGS sequence"/>
</dbReference>
<dbReference type="Pfam" id="PF00152">
    <property type="entry name" value="tRNA-synt_2"/>
    <property type="match status" value="1"/>
</dbReference>
<dbReference type="EMBL" id="MHIN01000002">
    <property type="protein sequence ID" value="OGY56016.1"/>
    <property type="molecule type" value="Genomic_DNA"/>
</dbReference>
<dbReference type="EC" id="6.1.1.6" evidence="7"/>
<keyword evidence="7" id="KW-0963">Cytoplasm</keyword>
<evidence type="ECO:0000256" key="1">
    <source>
        <dbReference type="ARBA" id="ARBA00022598"/>
    </source>
</evidence>
<protein>
    <recommendedName>
        <fullName evidence="7">Lysine--tRNA ligase</fullName>
        <ecNumber evidence="7">6.1.1.6</ecNumber>
    </recommendedName>
    <alternativeName>
        <fullName evidence="7">Lysyl-tRNA synthetase</fullName>
        <shortName evidence="7">LysRS</shortName>
    </alternativeName>
</protein>
<dbReference type="InterPro" id="IPR012340">
    <property type="entry name" value="NA-bd_OB-fold"/>
</dbReference>
<dbReference type="SUPFAM" id="SSF55681">
    <property type="entry name" value="Class II aaRS and biotin synthetases"/>
    <property type="match status" value="1"/>
</dbReference>
<dbReference type="InterPro" id="IPR002313">
    <property type="entry name" value="Lys-tRNA-ligase_II"/>
</dbReference>
<evidence type="ECO:0000256" key="2">
    <source>
        <dbReference type="ARBA" id="ARBA00022723"/>
    </source>
</evidence>
<dbReference type="GO" id="GO:0004824">
    <property type="term" value="F:lysine-tRNA ligase activity"/>
    <property type="evidence" value="ECO:0007669"/>
    <property type="project" value="UniProtKB-UniRule"/>
</dbReference>
<dbReference type="Gene3D" id="3.30.930.10">
    <property type="entry name" value="Bira Bifunctional Protein, Domain 2"/>
    <property type="match status" value="1"/>
</dbReference>
<comment type="caution">
    <text evidence="7">Lacks conserved residue(s) required for the propagation of feature annotation.</text>
</comment>
<dbReference type="PRINTS" id="PR00982">
    <property type="entry name" value="TRNASYNTHLYS"/>
</dbReference>
<dbReference type="GO" id="GO:0000287">
    <property type="term" value="F:magnesium ion binding"/>
    <property type="evidence" value="ECO:0007669"/>
    <property type="project" value="UniProtKB-UniRule"/>
</dbReference>
<comment type="subunit">
    <text evidence="7">Homodimer.</text>
</comment>
<comment type="subcellular location">
    <subcellularLocation>
        <location evidence="7">Cytoplasm</location>
    </subcellularLocation>
</comment>
<dbReference type="CDD" id="cd04322">
    <property type="entry name" value="LysRS_N"/>
    <property type="match status" value="1"/>
</dbReference>
<dbReference type="NCBIfam" id="TIGR00499">
    <property type="entry name" value="lysS_bact"/>
    <property type="match status" value="1"/>
</dbReference>
<reference evidence="10 11" key="1">
    <citation type="journal article" date="2016" name="Nat. Commun.">
        <title>Thousands of microbial genomes shed light on interconnected biogeochemical processes in an aquifer system.</title>
        <authorList>
            <person name="Anantharaman K."/>
            <person name="Brown C.T."/>
            <person name="Hug L.A."/>
            <person name="Sharon I."/>
            <person name="Castelle C.J."/>
            <person name="Probst A.J."/>
            <person name="Thomas B.C."/>
            <person name="Singh A."/>
            <person name="Wilkins M.J."/>
            <person name="Karaoz U."/>
            <person name="Brodie E.L."/>
            <person name="Williams K.H."/>
            <person name="Hubbard S.S."/>
            <person name="Banfield J.F."/>
        </authorList>
    </citation>
    <scope>NUCLEOTIDE SEQUENCE [LARGE SCALE GENOMIC DNA]</scope>
</reference>
<keyword evidence="1 7" id="KW-0436">Ligase</keyword>
<dbReference type="GO" id="GO:0006430">
    <property type="term" value="P:lysyl-tRNA aminoacylation"/>
    <property type="evidence" value="ECO:0007669"/>
    <property type="project" value="UniProtKB-UniRule"/>
</dbReference>
<name>A0A1G1YW75_9BACT</name>
<dbReference type="InterPro" id="IPR004364">
    <property type="entry name" value="Aa-tRNA-synt_II"/>
</dbReference>
<dbReference type="Pfam" id="PF01336">
    <property type="entry name" value="tRNA_anti-codon"/>
    <property type="match status" value="1"/>
</dbReference>
<sequence length="489" mass="55910">MASLEELRNERIKKMNTLIEAGHNPYPASVKRDVTLLDAVSDFSKLSKRKKPLAVVGRVMSLRKQGGLAFFDLDDGSGRLQALLKKDDAGEVSFNLFTDIVDIGDFLECTGSLFTTKRGEKTLAIKEWNMIVKSLRPLPDKWHGLKDIDERFRKRYLDILLEGEVRRRFVLRSALIREMRAFLDKKGFLEVETPVLQPMYGGASAKPFTTHHNALDIDLYLRISDELYLKRLLVGGFTKVYEVSKDFRNEGIDMTHYPEFTQLEFYEAYSDAEKQMQVVEDLFKTLIKKLFKKTFIEHDGSVVDFSKKFKIVSYFDVLRRYALITEPENATREELVLKAQQLGVPVGSGDMPVKIMDNIYKKACRPKIVQPTFIIDYPADYLPLAKRQEKNKNLVEAFQLIAGGIELVKAFSELNDPIDQRQRLEKQEEAQRGGDAEAQRLDEDFLEALEYGMPPAGGVGIGIDRLAMLLTDTKNIKEIILFPGMRSKE</sequence>
<dbReference type="Gene3D" id="2.40.50.140">
    <property type="entry name" value="Nucleic acid-binding proteins"/>
    <property type="match status" value="1"/>
</dbReference>
<keyword evidence="4 7" id="KW-0067">ATP-binding</keyword>